<reference evidence="1 2" key="1">
    <citation type="submission" date="2019-08" db="EMBL/GenBank/DDBJ databases">
        <title>A chromosome-level genome assembly, high-density linkage maps, and genome scans reveal the genomic architecture of hybrid incompatibilities underlying speciation via character displacement in darters (Percidae: Etheostominae).</title>
        <authorList>
            <person name="Moran R.L."/>
            <person name="Catchen J.M."/>
            <person name="Fuller R.C."/>
        </authorList>
    </citation>
    <scope>NUCLEOTIDE SEQUENCE [LARGE SCALE GENOMIC DNA]</scope>
    <source>
        <strain evidence="1">EspeVRDwgs_2016</strain>
        <tissue evidence="1">Muscle</tissue>
    </source>
</reference>
<name>A0A5J5CIS7_9PERO</name>
<protein>
    <submittedName>
        <fullName evidence="1">Uncharacterized protein</fullName>
    </submittedName>
</protein>
<sequence>SEEEVSLGGLLSLLQTGVEEAEKLQDPLLSARLGQASIVHHQACVVSVSVDPAPTSLWGQLGSDGRQAPCDAEAPVMPGCVSTAGTATSGSCAVAWARRASDSEAALENRLETLETFSKPTPKCVRCDLGVGHGTTLFKGHRVAFRQALLQLSQDLQKEEEGRDIFSLNHTIWSTMPSREESKVGCSSRCMCMIRLQRHIGAVARIGPGSDAAE</sequence>
<evidence type="ECO:0000313" key="2">
    <source>
        <dbReference type="Proteomes" id="UP000327493"/>
    </source>
</evidence>
<keyword evidence="2" id="KW-1185">Reference proteome</keyword>
<gene>
    <name evidence="1" type="ORF">FQN60_003373</name>
</gene>
<organism evidence="1 2">
    <name type="scientific">Etheostoma spectabile</name>
    <name type="common">orangethroat darter</name>
    <dbReference type="NCBI Taxonomy" id="54343"/>
    <lineage>
        <taxon>Eukaryota</taxon>
        <taxon>Metazoa</taxon>
        <taxon>Chordata</taxon>
        <taxon>Craniata</taxon>
        <taxon>Vertebrata</taxon>
        <taxon>Euteleostomi</taxon>
        <taxon>Actinopterygii</taxon>
        <taxon>Neopterygii</taxon>
        <taxon>Teleostei</taxon>
        <taxon>Neoteleostei</taxon>
        <taxon>Acanthomorphata</taxon>
        <taxon>Eupercaria</taxon>
        <taxon>Perciformes</taxon>
        <taxon>Percoidei</taxon>
        <taxon>Percidae</taxon>
        <taxon>Etheostomatinae</taxon>
        <taxon>Etheostoma</taxon>
    </lineage>
</organism>
<dbReference type="EMBL" id="VOFY01000021">
    <property type="protein sequence ID" value="KAA8581792.1"/>
    <property type="molecule type" value="Genomic_DNA"/>
</dbReference>
<accession>A0A5J5CIS7</accession>
<dbReference type="Proteomes" id="UP000327493">
    <property type="component" value="Chromosome 21"/>
</dbReference>
<proteinExistence type="predicted"/>
<comment type="caution">
    <text evidence="1">The sequence shown here is derived from an EMBL/GenBank/DDBJ whole genome shotgun (WGS) entry which is preliminary data.</text>
</comment>
<evidence type="ECO:0000313" key="1">
    <source>
        <dbReference type="EMBL" id="KAA8581792.1"/>
    </source>
</evidence>
<feature type="non-terminal residue" evidence="1">
    <location>
        <position position="1"/>
    </location>
</feature>
<dbReference type="AlphaFoldDB" id="A0A5J5CIS7"/>